<keyword evidence="4" id="KW-1185">Reference proteome</keyword>
<gene>
    <name evidence="3" type="ORF">K8N75_10750</name>
</gene>
<dbReference type="Proteomes" id="UP000825933">
    <property type="component" value="Unassembled WGS sequence"/>
</dbReference>
<evidence type="ECO:0000313" key="4">
    <source>
        <dbReference type="Proteomes" id="UP000825933"/>
    </source>
</evidence>
<dbReference type="EMBL" id="JAIOUQ010000013">
    <property type="protein sequence ID" value="MBZ2166515.1"/>
    <property type="molecule type" value="Genomic_DNA"/>
</dbReference>
<evidence type="ECO:0000259" key="2">
    <source>
        <dbReference type="PROSITE" id="PS51084"/>
    </source>
</evidence>
<feature type="domain" description="HIT" evidence="2">
    <location>
        <begin position="4"/>
        <end position="113"/>
    </location>
</feature>
<dbReference type="GO" id="GO:0003824">
    <property type="term" value="F:catalytic activity"/>
    <property type="evidence" value="ECO:0007669"/>
    <property type="project" value="InterPro"/>
</dbReference>
<dbReference type="RefSeq" id="WP_223792065.1">
    <property type="nucleotide sequence ID" value="NZ_JAIOUQ010000013.1"/>
</dbReference>
<organism evidence="3 4">
    <name type="scientific">Methanobacterium spitsbergense</name>
    <dbReference type="NCBI Taxonomy" id="2874285"/>
    <lineage>
        <taxon>Archaea</taxon>
        <taxon>Methanobacteriati</taxon>
        <taxon>Methanobacteriota</taxon>
        <taxon>Methanomada group</taxon>
        <taxon>Methanobacteria</taxon>
        <taxon>Methanobacteriales</taxon>
        <taxon>Methanobacteriaceae</taxon>
        <taxon>Methanobacterium</taxon>
    </lineage>
</organism>
<dbReference type="AlphaFoldDB" id="A0A8T5V4B5"/>
<sequence length="159" mass="18867">MECEYCKKLEKYNFGDYIFKTKYWIVFLAPQQSNIGTCVVALNRHEEDLSGLKCDEWLEFGELVFKLEYAVKQCFDVTMSNWGSLMNASYLEEPPDPHVHWHYIPRYNHAVQFEGLLFEDPYFGTMKPRPFRSLPDRVRKRIINNIKNKIPTTSIHSHP</sequence>
<dbReference type="InterPro" id="IPR036265">
    <property type="entry name" value="HIT-like_sf"/>
</dbReference>
<comment type="caution">
    <text evidence="3">The sequence shown here is derived from an EMBL/GenBank/DDBJ whole genome shotgun (WGS) entry which is preliminary data.</text>
</comment>
<reference evidence="4" key="1">
    <citation type="journal article" date="2022" name="Microbiol. Resour. Announc.">
        <title>Draft Genome Sequence of a Methanogenic Archaeon from West Spitsbergen Permafrost.</title>
        <authorList>
            <person name="Trubitsyn V."/>
            <person name="Rivkina E."/>
            <person name="Shcherbakova V."/>
        </authorList>
    </citation>
    <scope>NUCLEOTIDE SEQUENCE [LARGE SCALE GENOMIC DNA]</scope>
    <source>
        <strain evidence="4">VT</strain>
    </source>
</reference>
<protein>
    <submittedName>
        <fullName evidence="3">HIT family protein</fullName>
    </submittedName>
</protein>
<dbReference type="PROSITE" id="PS51084">
    <property type="entry name" value="HIT_2"/>
    <property type="match status" value="1"/>
</dbReference>
<dbReference type="SUPFAM" id="SSF54197">
    <property type="entry name" value="HIT-like"/>
    <property type="match status" value="1"/>
</dbReference>
<evidence type="ECO:0000313" key="3">
    <source>
        <dbReference type="EMBL" id="MBZ2166515.1"/>
    </source>
</evidence>
<dbReference type="InterPro" id="IPR011146">
    <property type="entry name" value="HIT-like"/>
</dbReference>
<evidence type="ECO:0000256" key="1">
    <source>
        <dbReference type="PROSITE-ProRule" id="PRU00464"/>
    </source>
</evidence>
<feature type="short sequence motif" description="Histidine triad motif" evidence="1">
    <location>
        <begin position="98"/>
        <end position="102"/>
    </location>
</feature>
<name>A0A8T5V4B5_9EURY</name>
<dbReference type="Gene3D" id="3.30.428.10">
    <property type="entry name" value="HIT-like"/>
    <property type="match status" value="1"/>
</dbReference>
<proteinExistence type="predicted"/>
<accession>A0A8T5V4B5</accession>